<reference evidence="3 4" key="1">
    <citation type="submission" date="2016-10" db="EMBL/GenBank/DDBJ databases">
        <authorList>
            <person name="de Groot N.N."/>
        </authorList>
    </citation>
    <scope>NUCLEOTIDE SEQUENCE [LARGE SCALE GENOMIC DNA]</scope>
    <source>
        <strain evidence="3 4">DSM 21668</strain>
    </source>
</reference>
<evidence type="ECO:0000313" key="3">
    <source>
        <dbReference type="EMBL" id="SDM92535.1"/>
    </source>
</evidence>
<dbReference type="STRING" id="563176.SAMN04488090_4581"/>
<proteinExistence type="predicted"/>
<protein>
    <submittedName>
        <fullName evidence="3">CheY chemotaxis protein or a CheY-like REC (Receiver) domain</fullName>
    </submittedName>
</protein>
<dbReference type="PROSITE" id="PS50110">
    <property type="entry name" value="RESPONSE_REGULATORY"/>
    <property type="match status" value="1"/>
</dbReference>
<sequence length="150" mass="17352">MFNSMNTQIPILIADDDEDDRFLIKTAFRDNQFTNELFFVSDGVELMHFLTRQGQYADAEKYPRPGIIFLDLNMPRKDGWEALSEIKQDPELRSIPVVVLTTSNSERDILRTYESGANCYITKPISFDQLLQIVRSFGHFWLQVASIPGR</sequence>
<dbReference type="EMBL" id="FNGS01000010">
    <property type="protein sequence ID" value="SDM92535.1"/>
    <property type="molecule type" value="Genomic_DNA"/>
</dbReference>
<evidence type="ECO:0000313" key="4">
    <source>
        <dbReference type="Proteomes" id="UP000198901"/>
    </source>
</evidence>
<accession>A0A1G9X871</accession>
<dbReference type="Pfam" id="PF00072">
    <property type="entry name" value="Response_reg"/>
    <property type="match status" value="1"/>
</dbReference>
<gene>
    <name evidence="3" type="ORF">SAMN04488090_4581</name>
</gene>
<dbReference type="SMART" id="SM00448">
    <property type="entry name" value="REC"/>
    <property type="match status" value="1"/>
</dbReference>
<keyword evidence="4" id="KW-1185">Reference proteome</keyword>
<dbReference type="Proteomes" id="UP000198901">
    <property type="component" value="Unassembled WGS sequence"/>
</dbReference>
<name>A0A1G9X871_9BACT</name>
<evidence type="ECO:0000256" key="1">
    <source>
        <dbReference type="PROSITE-ProRule" id="PRU00169"/>
    </source>
</evidence>
<dbReference type="SUPFAM" id="SSF52172">
    <property type="entry name" value="CheY-like"/>
    <property type="match status" value="1"/>
</dbReference>
<keyword evidence="1" id="KW-0597">Phosphoprotein</keyword>
<dbReference type="InterPro" id="IPR052893">
    <property type="entry name" value="TCS_response_regulator"/>
</dbReference>
<feature type="modified residue" description="4-aspartylphosphate" evidence="1">
    <location>
        <position position="71"/>
    </location>
</feature>
<dbReference type="Gene3D" id="3.40.50.2300">
    <property type="match status" value="1"/>
</dbReference>
<dbReference type="AlphaFoldDB" id="A0A1G9X871"/>
<dbReference type="InterPro" id="IPR001789">
    <property type="entry name" value="Sig_transdc_resp-reg_receiver"/>
</dbReference>
<dbReference type="PANTHER" id="PTHR44520">
    <property type="entry name" value="RESPONSE REGULATOR RCP1-RELATED"/>
    <property type="match status" value="1"/>
</dbReference>
<dbReference type="GO" id="GO:0000160">
    <property type="term" value="P:phosphorelay signal transduction system"/>
    <property type="evidence" value="ECO:0007669"/>
    <property type="project" value="InterPro"/>
</dbReference>
<dbReference type="InterPro" id="IPR011006">
    <property type="entry name" value="CheY-like_superfamily"/>
</dbReference>
<dbReference type="PANTHER" id="PTHR44520:SF2">
    <property type="entry name" value="RESPONSE REGULATOR RCP1"/>
    <property type="match status" value="1"/>
</dbReference>
<dbReference type="OrthoDB" id="7631574at2"/>
<dbReference type="CDD" id="cd17557">
    <property type="entry name" value="REC_Rcp-like"/>
    <property type="match status" value="1"/>
</dbReference>
<evidence type="ECO:0000259" key="2">
    <source>
        <dbReference type="PROSITE" id="PS50110"/>
    </source>
</evidence>
<feature type="domain" description="Response regulatory" evidence="2">
    <location>
        <begin position="10"/>
        <end position="138"/>
    </location>
</feature>
<organism evidence="3 4">
    <name type="scientific">Siphonobacter aquaeclarae</name>
    <dbReference type="NCBI Taxonomy" id="563176"/>
    <lineage>
        <taxon>Bacteria</taxon>
        <taxon>Pseudomonadati</taxon>
        <taxon>Bacteroidota</taxon>
        <taxon>Cytophagia</taxon>
        <taxon>Cytophagales</taxon>
        <taxon>Cytophagaceae</taxon>
        <taxon>Siphonobacter</taxon>
    </lineage>
</organism>